<dbReference type="EMBL" id="CM056744">
    <property type="protein sequence ID" value="KAJ8668427.1"/>
    <property type="molecule type" value="Genomic_DNA"/>
</dbReference>
<evidence type="ECO:0000313" key="2">
    <source>
        <dbReference type="Proteomes" id="UP001239111"/>
    </source>
</evidence>
<accession>A0ACC2NDM9</accession>
<sequence>MILARRKIAYWLYEKYSFMKILMIFMILMSPLLFKMILIFFYRRHVEKKAKKDITVGFFHPNCNACTPQENVLWSAVKAIQTEYDNVQICIYTGDLEAKPHTILSNVESKFGIKLQPNIRFLYLRKRKWIRSFAYLGSMWVGCEALSLLKPHIMIDSMGYGFCNFIFKYCGRCTVINYVHNPLVSVDKLKTRYVIHSNNQYIITRRPAFSLGVSKGIAFLWGKIGRVADVVMVNSSWTKENILNIWNCPQKAHIVYPPIGLENLMKRADSCLDKKNQFRIMNASEFKPENNHELILRALNKARLKIKRNIMDEVRLVLINLSSEPCESYVQRLKEIVKQQDLEDYVKIYPQSMHSNRLEEELIKATFGIYAKVDDEFGSDLIAGLTTGQIMIVHASGAAKAELINTEDESRSGYLVKTVDDYAHALEEALHLSPADKRRMQKASRRIADQFSRFAFQKEFLKIIGPFLESKKKKLYNVACSYA</sequence>
<evidence type="ECO:0000313" key="1">
    <source>
        <dbReference type="EMBL" id="KAJ8668427.1"/>
    </source>
</evidence>
<reference evidence="1" key="1">
    <citation type="submission" date="2023-04" db="EMBL/GenBank/DDBJ databases">
        <title>A chromosome-level genome assembly of the parasitoid wasp Eretmocerus hayati.</title>
        <authorList>
            <person name="Zhong Y."/>
            <person name="Liu S."/>
            <person name="Liu Y."/>
        </authorList>
    </citation>
    <scope>NUCLEOTIDE SEQUENCE</scope>
    <source>
        <strain evidence="1">ZJU_SS_LIU_2023</strain>
    </source>
</reference>
<organism evidence="1 2">
    <name type="scientific">Eretmocerus hayati</name>
    <dbReference type="NCBI Taxonomy" id="131215"/>
    <lineage>
        <taxon>Eukaryota</taxon>
        <taxon>Metazoa</taxon>
        <taxon>Ecdysozoa</taxon>
        <taxon>Arthropoda</taxon>
        <taxon>Hexapoda</taxon>
        <taxon>Insecta</taxon>
        <taxon>Pterygota</taxon>
        <taxon>Neoptera</taxon>
        <taxon>Endopterygota</taxon>
        <taxon>Hymenoptera</taxon>
        <taxon>Apocrita</taxon>
        <taxon>Proctotrupomorpha</taxon>
        <taxon>Chalcidoidea</taxon>
        <taxon>Aphelinidae</taxon>
        <taxon>Aphelininae</taxon>
        <taxon>Eretmocerus</taxon>
    </lineage>
</organism>
<proteinExistence type="predicted"/>
<dbReference type="Proteomes" id="UP001239111">
    <property type="component" value="Chromosome 4"/>
</dbReference>
<protein>
    <submittedName>
        <fullName evidence="1">Uncharacterized protein</fullName>
    </submittedName>
</protein>
<comment type="caution">
    <text evidence="1">The sequence shown here is derived from an EMBL/GenBank/DDBJ whole genome shotgun (WGS) entry which is preliminary data.</text>
</comment>
<keyword evidence="2" id="KW-1185">Reference proteome</keyword>
<gene>
    <name evidence="1" type="ORF">QAD02_010090</name>
</gene>
<name>A0ACC2NDM9_9HYME</name>